<accession>A0ABS3LZA3</accession>
<feature type="region of interest" description="Disordered" evidence="1">
    <location>
        <begin position="42"/>
        <end position="110"/>
    </location>
</feature>
<dbReference type="Proteomes" id="UP000664771">
    <property type="component" value="Unassembled WGS sequence"/>
</dbReference>
<evidence type="ECO:0000256" key="1">
    <source>
        <dbReference type="SAM" id="MobiDB-lite"/>
    </source>
</evidence>
<comment type="caution">
    <text evidence="2">The sequence shown here is derived from an EMBL/GenBank/DDBJ whole genome shotgun (WGS) entry which is preliminary data.</text>
</comment>
<dbReference type="Pfam" id="PF09538">
    <property type="entry name" value="FYDLN_acid"/>
    <property type="match status" value="1"/>
</dbReference>
<name>A0ABS3LZA3_9PROT</name>
<evidence type="ECO:0000313" key="2">
    <source>
        <dbReference type="EMBL" id="MBO1361244.1"/>
    </source>
</evidence>
<dbReference type="EMBL" id="JAFVMF010000019">
    <property type="protein sequence ID" value="MBO1361244.1"/>
    <property type="molecule type" value="Genomic_DNA"/>
</dbReference>
<evidence type="ECO:0000313" key="3">
    <source>
        <dbReference type="Proteomes" id="UP000664771"/>
    </source>
</evidence>
<reference evidence="2 3" key="1">
    <citation type="submission" date="2021-03" db="EMBL/GenBank/DDBJ databases">
        <title>The complete genome sequence of Acetobacter sacchari TBRC 11175.</title>
        <authorList>
            <person name="Charoenyingcharoen P."/>
            <person name="Yukphan P."/>
        </authorList>
    </citation>
    <scope>NUCLEOTIDE SEQUENCE [LARGE SCALE GENOMIC DNA]</scope>
    <source>
        <strain evidence="2 3">TBRC 11175</strain>
    </source>
</reference>
<keyword evidence="3" id="KW-1185">Reference proteome</keyword>
<organism evidence="2 3">
    <name type="scientific">Acetobacter sacchari</name>
    <dbReference type="NCBI Taxonomy" id="2661687"/>
    <lineage>
        <taxon>Bacteria</taxon>
        <taxon>Pseudomonadati</taxon>
        <taxon>Pseudomonadota</taxon>
        <taxon>Alphaproteobacteria</taxon>
        <taxon>Acetobacterales</taxon>
        <taxon>Acetobacteraceae</taxon>
        <taxon>Acetobacter</taxon>
    </lineage>
</organism>
<gene>
    <name evidence="2" type="ORF">J2D73_15765</name>
</gene>
<feature type="compositionally biased region" description="Acidic residues" evidence="1">
    <location>
        <begin position="63"/>
        <end position="110"/>
    </location>
</feature>
<dbReference type="RefSeq" id="WP_207882785.1">
    <property type="nucleotide sequence ID" value="NZ_JAFVMF010000019.1"/>
</dbReference>
<proteinExistence type="predicted"/>
<dbReference type="InterPro" id="IPR012644">
    <property type="entry name" value="CHP02300_FYDLN_acid"/>
</dbReference>
<protein>
    <submittedName>
        <fullName evidence="2">TIGR02300 family protein</fullName>
    </submittedName>
</protein>
<dbReference type="NCBIfam" id="TIGR02300">
    <property type="entry name" value="FYDLN_acid"/>
    <property type="match status" value="1"/>
</dbReference>
<sequence>MAQPELGTKRVCVSCGTRFYDLNASPAVCPKCGAEQPFEAPRLRRANDGVPSAPVKPIAKDDEAGDDIDLDTDDDAEDDGVIEDSEDLDDDADDIGNDIDVNTEQDEHDS</sequence>